<gene>
    <name evidence="5" type="ORF">ACFOOQ_18710</name>
</gene>
<dbReference type="SFLD" id="SFLDS00001">
    <property type="entry name" value="Enolase"/>
    <property type="match status" value="1"/>
</dbReference>
<proteinExistence type="predicted"/>
<comment type="caution">
    <text evidence="5">The sequence shown here is derived from an EMBL/GenBank/DDBJ whole genome shotgun (WGS) entry which is preliminary data.</text>
</comment>
<dbReference type="InterPro" id="IPR013342">
    <property type="entry name" value="Mandelate_racemase_C"/>
</dbReference>
<dbReference type="EMBL" id="JBHRYJ010000005">
    <property type="protein sequence ID" value="MFC3677593.1"/>
    <property type="molecule type" value="Genomic_DNA"/>
</dbReference>
<sequence>MKITDITATVLSSRYDRPIHFAHMELTERRIILVRVYTDEGLVGLADVDGPPAGDMACVQLIRDTFRPLLLGRNPLDIGARLKDMFYVLDKLGRYRSLESYVLGAIDTALWDILGKASNQPIHRLLGSRRDEISLYASLGQLPLGMIAEEVGKRAAEGFSGVKIRIGFQTEQDESIVAEARRVLKPTDSTRLMADANSGWNRAHAVQYGKRLEKHELHWLEEPLPPYDLTGYAHLAANLDTPVAMGEHEIFNRYDARDILLAGAADILQPDLRQGISEVVKIAHLASAWDIPCIPHFFGPALRFAAQVQVLASIDNYQLCEYPVAFDPIRFELTDPPLAAEKGKIAVPQGPGLGVTLNEATVKRYTVE</sequence>
<dbReference type="SMART" id="SM00922">
    <property type="entry name" value="MR_MLE"/>
    <property type="match status" value="1"/>
</dbReference>
<feature type="domain" description="Mandelate racemase/muconate lactonizing enzyme C-terminal" evidence="4">
    <location>
        <begin position="144"/>
        <end position="242"/>
    </location>
</feature>
<reference evidence="6" key="1">
    <citation type="journal article" date="2019" name="Int. J. Syst. Evol. Microbiol.">
        <title>The Global Catalogue of Microorganisms (GCM) 10K type strain sequencing project: providing services to taxonomists for standard genome sequencing and annotation.</title>
        <authorList>
            <consortium name="The Broad Institute Genomics Platform"/>
            <consortium name="The Broad Institute Genome Sequencing Center for Infectious Disease"/>
            <person name="Wu L."/>
            <person name="Ma J."/>
        </authorList>
    </citation>
    <scope>NUCLEOTIDE SEQUENCE [LARGE SCALE GENOMIC DNA]</scope>
    <source>
        <strain evidence="6">KCTC 42182</strain>
    </source>
</reference>
<organism evidence="5 6">
    <name type="scientific">Ferrovibrio xuzhouensis</name>
    <dbReference type="NCBI Taxonomy" id="1576914"/>
    <lineage>
        <taxon>Bacteria</taxon>
        <taxon>Pseudomonadati</taxon>
        <taxon>Pseudomonadota</taxon>
        <taxon>Alphaproteobacteria</taxon>
        <taxon>Rhodospirillales</taxon>
        <taxon>Rhodospirillaceae</taxon>
        <taxon>Ferrovibrio</taxon>
    </lineage>
</organism>
<evidence type="ECO:0000313" key="5">
    <source>
        <dbReference type="EMBL" id="MFC3677593.1"/>
    </source>
</evidence>
<dbReference type="SUPFAM" id="SSF51604">
    <property type="entry name" value="Enolase C-terminal domain-like"/>
    <property type="match status" value="1"/>
</dbReference>
<dbReference type="InterPro" id="IPR029065">
    <property type="entry name" value="Enolase_C-like"/>
</dbReference>
<dbReference type="PANTHER" id="PTHR13794">
    <property type="entry name" value="ENOLASE SUPERFAMILY, MANDELATE RACEMASE"/>
    <property type="match status" value="1"/>
</dbReference>
<dbReference type="InterPro" id="IPR046945">
    <property type="entry name" value="RHMD-like"/>
</dbReference>
<accession>A0ABV7VNB0</accession>
<dbReference type="CDD" id="cd03316">
    <property type="entry name" value="MR_like"/>
    <property type="match status" value="1"/>
</dbReference>
<dbReference type="Pfam" id="PF02746">
    <property type="entry name" value="MR_MLE_N"/>
    <property type="match status" value="1"/>
</dbReference>
<evidence type="ECO:0000256" key="3">
    <source>
        <dbReference type="ARBA" id="ARBA00022842"/>
    </source>
</evidence>
<evidence type="ECO:0000259" key="4">
    <source>
        <dbReference type="SMART" id="SM00922"/>
    </source>
</evidence>
<dbReference type="Pfam" id="PF13378">
    <property type="entry name" value="MR_MLE_C"/>
    <property type="match status" value="1"/>
</dbReference>
<comment type="cofactor">
    <cofactor evidence="1">
        <name>Mg(2+)</name>
        <dbReference type="ChEBI" id="CHEBI:18420"/>
    </cofactor>
</comment>
<dbReference type="PROSITE" id="PS00909">
    <property type="entry name" value="MR_MLE_2"/>
    <property type="match status" value="1"/>
</dbReference>
<keyword evidence="2" id="KW-0479">Metal-binding</keyword>
<dbReference type="InterPro" id="IPR018110">
    <property type="entry name" value="Mandel_Rmase/mucon_lact_enz_CS"/>
</dbReference>
<dbReference type="InterPro" id="IPR013341">
    <property type="entry name" value="Mandelate_racemase_N_dom"/>
</dbReference>
<dbReference type="PANTHER" id="PTHR13794:SF58">
    <property type="entry name" value="MITOCHONDRIAL ENOLASE SUPERFAMILY MEMBER 1"/>
    <property type="match status" value="1"/>
</dbReference>
<keyword evidence="6" id="KW-1185">Reference proteome</keyword>
<name>A0ABV7VNB0_9PROT</name>
<dbReference type="InterPro" id="IPR036849">
    <property type="entry name" value="Enolase-like_C_sf"/>
</dbReference>
<evidence type="ECO:0000256" key="1">
    <source>
        <dbReference type="ARBA" id="ARBA00001946"/>
    </source>
</evidence>
<dbReference type="Gene3D" id="3.30.390.10">
    <property type="entry name" value="Enolase-like, N-terminal domain"/>
    <property type="match status" value="1"/>
</dbReference>
<dbReference type="RefSeq" id="WP_379729163.1">
    <property type="nucleotide sequence ID" value="NZ_JBHRYJ010000005.1"/>
</dbReference>
<dbReference type="SFLD" id="SFLDG00179">
    <property type="entry name" value="mandelate_racemase"/>
    <property type="match status" value="1"/>
</dbReference>
<dbReference type="Proteomes" id="UP001595711">
    <property type="component" value="Unassembled WGS sequence"/>
</dbReference>
<dbReference type="Gene3D" id="3.20.20.120">
    <property type="entry name" value="Enolase-like C-terminal domain"/>
    <property type="match status" value="1"/>
</dbReference>
<dbReference type="InterPro" id="IPR029017">
    <property type="entry name" value="Enolase-like_N"/>
</dbReference>
<evidence type="ECO:0000313" key="6">
    <source>
        <dbReference type="Proteomes" id="UP001595711"/>
    </source>
</evidence>
<dbReference type="SUPFAM" id="SSF54826">
    <property type="entry name" value="Enolase N-terminal domain-like"/>
    <property type="match status" value="1"/>
</dbReference>
<protein>
    <submittedName>
        <fullName evidence="5">Mandelate racemase/muconate lactonizing enzyme family protein</fullName>
    </submittedName>
</protein>
<evidence type="ECO:0000256" key="2">
    <source>
        <dbReference type="ARBA" id="ARBA00022723"/>
    </source>
</evidence>
<keyword evidence="3" id="KW-0460">Magnesium</keyword>